<accession>A0A2M8P681</accession>
<comment type="caution">
    <text evidence="3">The sequence shown here is derived from an EMBL/GenBank/DDBJ whole genome shotgun (WGS) entry which is preliminary data.</text>
</comment>
<dbReference type="Proteomes" id="UP000229681">
    <property type="component" value="Unassembled WGS sequence"/>
</dbReference>
<evidence type="ECO:0000256" key="1">
    <source>
        <dbReference type="ARBA" id="ARBA00023235"/>
    </source>
</evidence>
<protein>
    <submittedName>
        <fullName evidence="3">Uncharacterized protein</fullName>
    </submittedName>
</protein>
<gene>
    <name evidence="3" type="ORF">CUN49_19520</name>
</gene>
<dbReference type="AlphaFoldDB" id="A0A2M8P681"/>
<evidence type="ECO:0000313" key="4">
    <source>
        <dbReference type="Proteomes" id="UP000229681"/>
    </source>
</evidence>
<sequence>APDSPQAAQALQTAAAAAKALNLLRHAKIGVIGEHPQGFEPCAYDAERLRAHFGVQVQPYALDAAFAAADAMPAERVTARYAALAQK</sequence>
<proteinExistence type="predicted"/>
<feature type="non-terminal residue" evidence="3">
    <location>
        <position position="1"/>
    </location>
</feature>
<evidence type="ECO:0000313" key="3">
    <source>
        <dbReference type="EMBL" id="PJF33058.1"/>
    </source>
</evidence>
<organism evidence="3 4">
    <name type="scientific">Candidatus Thermofonsia Clade 1 bacterium</name>
    <dbReference type="NCBI Taxonomy" id="2364210"/>
    <lineage>
        <taxon>Bacteria</taxon>
        <taxon>Bacillati</taxon>
        <taxon>Chloroflexota</taxon>
        <taxon>Candidatus Thermofontia</taxon>
        <taxon>Candidatus Thermofonsia Clade 1</taxon>
    </lineage>
</organism>
<dbReference type="SUPFAM" id="SSF53743">
    <property type="entry name" value="FucI/AraA N-terminal and middle domains"/>
    <property type="match status" value="1"/>
</dbReference>
<reference evidence="3 4" key="1">
    <citation type="submission" date="2017-11" db="EMBL/GenBank/DDBJ databases">
        <title>Evolution of Phototrophy in the Chloroflexi Phylum Driven by Horizontal Gene Transfer.</title>
        <authorList>
            <person name="Ward L.M."/>
            <person name="Hemp J."/>
            <person name="Shih P.M."/>
            <person name="Mcglynn S.E."/>
            <person name="Fischer W."/>
        </authorList>
    </citation>
    <scope>NUCLEOTIDE SEQUENCE [LARGE SCALE GENOMIC DNA]</scope>
    <source>
        <strain evidence="3">JP3_13</strain>
    </source>
</reference>
<dbReference type="GO" id="GO:0005996">
    <property type="term" value="P:monosaccharide metabolic process"/>
    <property type="evidence" value="ECO:0007669"/>
    <property type="project" value="InterPro"/>
</dbReference>
<name>A0A2M8P681_9CHLR</name>
<feature type="non-terminal residue" evidence="3">
    <location>
        <position position="87"/>
    </location>
</feature>
<keyword evidence="2" id="KW-0119">Carbohydrate metabolism</keyword>
<dbReference type="GO" id="GO:0016861">
    <property type="term" value="F:intramolecular oxidoreductase activity, interconverting aldoses and ketoses"/>
    <property type="evidence" value="ECO:0007669"/>
    <property type="project" value="InterPro"/>
</dbReference>
<dbReference type="GO" id="GO:0005737">
    <property type="term" value="C:cytoplasm"/>
    <property type="evidence" value="ECO:0007669"/>
    <property type="project" value="InterPro"/>
</dbReference>
<dbReference type="InterPro" id="IPR009015">
    <property type="entry name" value="Fucose_isomerase_N/cen_sf"/>
</dbReference>
<dbReference type="EMBL" id="PGTM01001153">
    <property type="protein sequence ID" value="PJF33058.1"/>
    <property type="molecule type" value="Genomic_DNA"/>
</dbReference>
<evidence type="ECO:0000256" key="2">
    <source>
        <dbReference type="ARBA" id="ARBA00023277"/>
    </source>
</evidence>
<keyword evidence="1" id="KW-0413">Isomerase</keyword>